<dbReference type="SUPFAM" id="SSF55658">
    <property type="entry name" value="L9 N-domain-like"/>
    <property type="match status" value="3"/>
</dbReference>
<dbReference type="GO" id="GO:0046872">
    <property type="term" value="F:metal ion binding"/>
    <property type="evidence" value="ECO:0007669"/>
    <property type="project" value="UniProtKB-KW"/>
</dbReference>
<evidence type="ECO:0000259" key="10">
    <source>
        <dbReference type="Pfam" id="PF01693"/>
    </source>
</evidence>
<keyword evidence="4" id="KW-0540">Nuclease</keyword>
<sequence length="228" mass="26283">MGDKFYAVAHGRKPGVYEEWANAQKQIKDYPQPVYKKFATRDEAEEFVKARQHERVSMQVEESAKKFYAVARGKVIGIFTEFNEVKKHIADYPQPMYKKFGGLAEAREYFKKYSGCEDTTECSKVGNGDDDLSTEEKEKEQKKSCAREDVKHKNTSKDKDESKEKVYYAVARGHRPGVYKSWAECQEQTKDFKGAKFKKFTEEDEAKFFAEGNTLKQIGAQVLSSLTR</sequence>
<evidence type="ECO:0000256" key="5">
    <source>
        <dbReference type="ARBA" id="ARBA00022723"/>
    </source>
</evidence>
<dbReference type="InterPro" id="IPR037056">
    <property type="entry name" value="RNase_H1_N_sf"/>
</dbReference>
<evidence type="ECO:0000313" key="12">
    <source>
        <dbReference type="WBParaSite" id="PgR009X_g139_t01"/>
    </source>
</evidence>
<dbReference type="AlphaFoldDB" id="A0A915AJK4"/>
<dbReference type="WBParaSite" id="PgR009X_g139_t01">
    <property type="protein sequence ID" value="PgR009X_g139_t01"/>
    <property type="gene ID" value="PgR009X_g139"/>
</dbReference>
<accession>A0A915AJK4</accession>
<organism evidence="11 12">
    <name type="scientific">Parascaris univalens</name>
    <name type="common">Nematode worm</name>
    <dbReference type="NCBI Taxonomy" id="6257"/>
    <lineage>
        <taxon>Eukaryota</taxon>
        <taxon>Metazoa</taxon>
        <taxon>Ecdysozoa</taxon>
        <taxon>Nematoda</taxon>
        <taxon>Chromadorea</taxon>
        <taxon>Rhabditida</taxon>
        <taxon>Spirurina</taxon>
        <taxon>Ascaridomorpha</taxon>
        <taxon>Ascaridoidea</taxon>
        <taxon>Ascarididae</taxon>
        <taxon>Parascaris</taxon>
    </lineage>
</organism>
<dbReference type="FunFam" id="3.40.970.10:FF:000001">
    <property type="entry name" value="Ribonuclease H1"/>
    <property type="match status" value="2"/>
</dbReference>
<name>A0A915AJK4_PARUN</name>
<evidence type="ECO:0000256" key="2">
    <source>
        <dbReference type="ARBA" id="ARBA00005300"/>
    </source>
</evidence>
<feature type="domain" description="Ribonuclease H1 N-terminal" evidence="10">
    <location>
        <begin position="167"/>
        <end position="209"/>
    </location>
</feature>
<dbReference type="InterPro" id="IPR009027">
    <property type="entry name" value="Ribosomal_bL9/RNase_H1_N"/>
</dbReference>
<dbReference type="GO" id="GO:0043137">
    <property type="term" value="P:DNA replication, removal of RNA primer"/>
    <property type="evidence" value="ECO:0007669"/>
    <property type="project" value="TreeGrafter"/>
</dbReference>
<dbReference type="EC" id="3.1.26.4" evidence="3"/>
<feature type="region of interest" description="Disordered" evidence="9">
    <location>
        <begin position="124"/>
        <end position="162"/>
    </location>
</feature>
<keyword evidence="7" id="KW-0378">Hydrolase</keyword>
<comment type="similarity">
    <text evidence="2">Belongs to the RNase H family.</text>
</comment>
<feature type="compositionally biased region" description="Basic and acidic residues" evidence="9">
    <location>
        <begin position="134"/>
        <end position="162"/>
    </location>
</feature>
<feature type="domain" description="Ribonuclease H1 N-terminal" evidence="10">
    <location>
        <begin position="4"/>
        <end position="47"/>
    </location>
</feature>
<dbReference type="WBParaSite" id="PgR009X_g139_t02">
    <property type="protein sequence ID" value="PgR009X_g139_t02"/>
    <property type="gene ID" value="PgR009X_g139"/>
</dbReference>
<dbReference type="Proteomes" id="UP000887569">
    <property type="component" value="Unplaced"/>
</dbReference>
<feature type="domain" description="Ribonuclease H1 N-terminal" evidence="10">
    <location>
        <begin position="66"/>
        <end position="109"/>
    </location>
</feature>
<keyword evidence="6" id="KW-0255">Endonuclease</keyword>
<evidence type="ECO:0000256" key="9">
    <source>
        <dbReference type="SAM" id="MobiDB-lite"/>
    </source>
</evidence>
<evidence type="ECO:0000256" key="8">
    <source>
        <dbReference type="ARBA" id="ARBA00022842"/>
    </source>
</evidence>
<reference evidence="12 13" key="1">
    <citation type="submission" date="2022-11" db="UniProtKB">
        <authorList>
            <consortium name="WormBaseParasite"/>
        </authorList>
    </citation>
    <scope>IDENTIFICATION</scope>
</reference>
<evidence type="ECO:0000256" key="1">
    <source>
        <dbReference type="ARBA" id="ARBA00001946"/>
    </source>
</evidence>
<protein>
    <recommendedName>
        <fullName evidence="3">ribonuclease H</fullName>
        <ecNumber evidence="3">3.1.26.4</ecNumber>
    </recommendedName>
</protein>
<dbReference type="GO" id="GO:0004523">
    <property type="term" value="F:RNA-DNA hybrid ribonuclease activity"/>
    <property type="evidence" value="ECO:0007669"/>
    <property type="project" value="UniProtKB-EC"/>
</dbReference>
<keyword evidence="8" id="KW-0460">Magnesium</keyword>
<comment type="cofactor">
    <cofactor evidence="1">
        <name>Mg(2+)</name>
        <dbReference type="ChEBI" id="CHEBI:18420"/>
    </cofactor>
</comment>
<evidence type="ECO:0000256" key="3">
    <source>
        <dbReference type="ARBA" id="ARBA00012180"/>
    </source>
</evidence>
<keyword evidence="5" id="KW-0479">Metal-binding</keyword>
<dbReference type="Pfam" id="PF01693">
    <property type="entry name" value="Cauli_VI"/>
    <property type="match status" value="3"/>
</dbReference>
<dbReference type="InterPro" id="IPR011320">
    <property type="entry name" value="RNase_H1_N"/>
</dbReference>
<evidence type="ECO:0000313" key="11">
    <source>
        <dbReference type="Proteomes" id="UP000887569"/>
    </source>
</evidence>
<evidence type="ECO:0000313" key="13">
    <source>
        <dbReference type="WBParaSite" id="PgR009X_g139_t02"/>
    </source>
</evidence>
<evidence type="ECO:0000256" key="4">
    <source>
        <dbReference type="ARBA" id="ARBA00022722"/>
    </source>
</evidence>
<dbReference type="Gene3D" id="3.40.970.10">
    <property type="entry name" value="Ribonuclease H1, N-terminal domain"/>
    <property type="match status" value="3"/>
</dbReference>
<dbReference type="PANTHER" id="PTHR10642:SF26">
    <property type="entry name" value="RIBONUCLEASE H1"/>
    <property type="match status" value="1"/>
</dbReference>
<dbReference type="PANTHER" id="PTHR10642">
    <property type="entry name" value="RIBONUCLEASE H1"/>
    <property type="match status" value="1"/>
</dbReference>
<keyword evidence="11" id="KW-1185">Reference proteome</keyword>
<proteinExistence type="inferred from homology"/>
<dbReference type="InterPro" id="IPR050092">
    <property type="entry name" value="RNase_H"/>
</dbReference>
<evidence type="ECO:0000256" key="6">
    <source>
        <dbReference type="ARBA" id="ARBA00022759"/>
    </source>
</evidence>
<evidence type="ECO:0000256" key="7">
    <source>
        <dbReference type="ARBA" id="ARBA00022801"/>
    </source>
</evidence>